<reference evidence="1" key="1">
    <citation type="submission" date="2016-04" db="EMBL/GenBank/DDBJ databases">
        <authorList>
            <person name="Evans L.H."/>
            <person name="Alamgir A."/>
            <person name="Owens N."/>
            <person name="Weber N.D."/>
            <person name="Virtaneva K."/>
            <person name="Barbian K."/>
            <person name="Babar A."/>
            <person name="Rosenke K."/>
        </authorList>
    </citation>
    <scope>NUCLEOTIDE SEQUENCE</scope>
    <source>
        <strain evidence="1">Nono1</strain>
    </source>
</reference>
<organism evidence="1">
    <name type="scientific">Nonomuraea gerenzanensis</name>
    <dbReference type="NCBI Taxonomy" id="93944"/>
    <lineage>
        <taxon>Bacteria</taxon>
        <taxon>Bacillati</taxon>
        <taxon>Actinomycetota</taxon>
        <taxon>Actinomycetes</taxon>
        <taxon>Streptosporangiales</taxon>
        <taxon>Streptosporangiaceae</taxon>
        <taxon>Nonomuraea</taxon>
    </lineage>
</organism>
<proteinExistence type="predicted"/>
<evidence type="ECO:0000313" key="1">
    <source>
        <dbReference type="EMBL" id="SBO92274.1"/>
    </source>
</evidence>
<name>A0A1M4E0D7_9ACTN</name>
<dbReference type="AlphaFoldDB" id="A0A1M4E0D7"/>
<dbReference type="Pfam" id="PF05120">
    <property type="entry name" value="GvpG"/>
    <property type="match status" value="1"/>
</dbReference>
<sequence>MGLVSGIFTWPMLPVKGLVRLAEMIQDQADRELRNPAAVRRRLEEIEAARAAGQITEEEESQAVERVLRLATGR</sequence>
<accession>A0A1M4E0D7</accession>
<dbReference type="InterPro" id="IPR007804">
    <property type="entry name" value="GvpG"/>
</dbReference>
<dbReference type="RefSeq" id="WP_397351855.1">
    <property type="nucleotide sequence ID" value="NZ_CP084058.1"/>
</dbReference>
<protein>
    <submittedName>
        <fullName evidence="1">Possible gas vesicle synthesis protein</fullName>
    </submittedName>
</protein>
<dbReference type="EMBL" id="LT559118">
    <property type="protein sequence ID" value="SBO92274.1"/>
    <property type="molecule type" value="Genomic_DNA"/>
</dbReference>
<gene>
    <name evidence="1" type="ORF">BN4615_P1788</name>
</gene>